<dbReference type="Proteomes" id="UP000539111">
    <property type="component" value="Unassembled WGS sequence"/>
</dbReference>
<keyword evidence="1" id="KW-1133">Transmembrane helix</keyword>
<dbReference type="GO" id="GO:0008233">
    <property type="term" value="F:peptidase activity"/>
    <property type="evidence" value="ECO:0007669"/>
    <property type="project" value="UniProtKB-KW"/>
</dbReference>
<sequence length="86" mass="8793">MSQEYSAREPVATNPEPIVRTGPRPTTIVWGIILIIIGGGLIVSQIANIHIQAGTALIGILGLAGVLLVVGAVVGAVRSRSDDTAP</sequence>
<feature type="transmembrane region" description="Helical" evidence="1">
    <location>
        <begin position="53"/>
        <end position="77"/>
    </location>
</feature>
<feature type="transmembrane region" description="Helical" evidence="1">
    <location>
        <begin position="28"/>
        <end position="47"/>
    </location>
</feature>
<name>A0A7Z0AC80_9MICO</name>
<organism evidence="2 3">
    <name type="scientific">Spelaeicoccus albus</name>
    <dbReference type="NCBI Taxonomy" id="1280376"/>
    <lineage>
        <taxon>Bacteria</taxon>
        <taxon>Bacillati</taxon>
        <taxon>Actinomycetota</taxon>
        <taxon>Actinomycetes</taxon>
        <taxon>Micrococcales</taxon>
        <taxon>Brevibacteriaceae</taxon>
        <taxon>Spelaeicoccus</taxon>
    </lineage>
</organism>
<gene>
    <name evidence="2" type="ORF">BJY26_000822</name>
</gene>
<keyword evidence="3" id="KW-1185">Reference proteome</keyword>
<comment type="caution">
    <text evidence="2">The sequence shown here is derived from an EMBL/GenBank/DDBJ whole genome shotgun (WGS) entry which is preliminary data.</text>
</comment>
<keyword evidence="2" id="KW-0378">Hydrolase</keyword>
<evidence type="ECO:0000313" key="2">
    <source>
        <dbReference type="EMBL" id="NYI66516.1"/>
    </source>
</evidence>
<reference evidence="2 3" key="1">
    <citation type="submission" date="2020-07" db="EMBL/GenBank/DDBJ databases">
        <title>Sequencing the genomes of 1000 actinobacteria strains.</title>
        <authorList>
            <person name="Klenk H.-P."/>
        </authorList>
    </citation>
    <scope>NUCLEOTIDE SEQUENCE [LARGE SCALE GENOMIC DNA]</scope>
    <source>
        <strain evidence="2 3">DSM 26341</strain>
    </source>
</reference>
<dbReference type="RefSeq" id="WP_179425932.1">
    <property type="nucleotide sequence ID" value="NZ_JACBZP010000001.1"/>
</dbReference>
<keyword evidence="1" id="KW-0812">Transmembrane</keyword>
<dbReference type="GO" id="GO:0006508">
    <property type="term" value="P:proteolysis"/>
    <property type="evidence" value="ECO:0007669"/>
    <property type="project" value="UniProtKB-KW"/>
</dbReference>
<dbReference type="AlphaFoldDB" id="A0A7Z0AC80"/>
<accession>A0A7Z0AC80</accession>
<evidence type="ECO:0000256" key="1">
    <source>
        <dbReference type="SAM" id="Phobius"/>
    </source>
</evidence>
<evidence type="ECO:0000313" key="3">
    <source>
        <dbReference type="Proteomes" id="UP000539111"/>
    </source>
</evidence>
<dbReference type="EMBL" id="JACBZP010000001">
    <property type="protein sequence ID" value="NYI66516.1"/>
    <property type="molecule type" value="Genomic_DNA"/>
</dbReference>
<keyword evidence="1" id="KW-0472">Membrane</keyword>
<keyword evidence="2" id="KW-0645">Protease</keyword>
<protein>
    <submittedName>
        <fullName evidence="2">Membrane-bound ClpP family serine protease</fullName>
    </submittedName>
</protein>
<proteinExistence type="predicted"/>